<name>B9SY28_RICCO</name>
<feature type="transmembrane region" description="Helical" evidence="11">
    <location>
        <begin position="303"/>
        <end position="320"/>
    </location>
</feature>
<dbReference type="GO" id="GO:0016020">
    <property type="term" value="C:membrane"/>
    <property type="evidence" value="ECO:0000318"/>
    <property type="project" value="GO_Central"/>
</dbReference>
<evidence type="ECO:0000256" key="9">
    <source>
        <dbReference type="ARBA" id="ARBA00023294"/>
    </source>
</evidence>
<evidence type="ECO:0000256" key="8">
    <source>
        <dbReference type="ARBA" id="ARBA00023136"/>
    </source>
</evidence>
<evidence type="ECO:0000256" key="3">
    <source>
        <dbReference type="ARBA" id="ARBA00022448"/>
    </source>
</evidence>
<keyword evidence="3" id="KW-0813">Transport</keyword>
<dbReference type="InParanoid" id="B9SY28"/>
<keyword evidence="4 11" id="KW-0812">Transmembrane</keyword>
<dbReference type="Proteomes" id="UP000008311">
    <property type="component" value="Unassembled WGS sequence"/>
</dbReference>
<evidence type="ECO:0000256" key="11">
    <source>
        <dbReference type="SAM" id="Phobius"/>
    </source>
</evidence>
<evidence type="ECO:0000256" key="2">
    <source>
        <dbReference type="ARBA" id="ARBA00005590"/>
    </source>
</evidence>
<evidence type="ECO:0000313" key="14">
    <source>
        <dbReference type="Proteomes" id="UP000008311"/>
    </source>
</evidence>
<keyword evidence="5" id="KW-0769">Symport</keyword>
<evidence type="ECO:0000256" key="5">
    <source>
        <dbReference type="ARBA" id="ARBA00022847"/>
    </source>
</evidence>
<dbReference type="GO" id="GO:0015293">
    <property type="term" value="F:symporter activity"/>
    <property type="evidence" value="ECO:0007669"/>
    <property type="project" value="UniProtKB-KW"/>
</dbReference>
<comment type="subcellular location">
    <subcellularLocation>
        <location evidence="1">Endomembrane system</location>
        <topology evidence="1">Multi-pass membrane protein</topology>
    </subcellularLocation>
</comment>
<keyword evidence="7 11" id="KW-1133">Transmembrane helix</keyword>
<reference evidence="14" key="1">
    <citation type="journal article" date="2010" name="Nat. Biotechnol.">
        <title>Draft genome sequence of the oilseed species Ricinus communis.</title>
        <authorList>
            <person name="Chan A.P."/>
            <person name="Crabtree J."/>
            <person name="Zhao Q."/>
            <person name="Lorenzi H."/>
            <person name="Orvis J."/>
            <person name="Puiu D."/>
            <person name="Melake-Berhan A."/>
            <person name="Jones K.M."/>
            <person name="Redman J."/>
            <person name="Chen G."/>
            <person name="Cahoon E.B."/>
            <person name="Gedil M."/>
            <person name="Stanke M."/>
            <person name="Haas B.J."/>
            <person name="Wortman J.R."/>
            <person name="Fraser-Liggett C.M."/>
            <person name="Ravel J."/>
            <person name="Rabinowicz P.D."/>
        </authorList>
    </citation>
    <scope>NUCLEOTIDE SEQUENCE [LARGE SCALE GENOMIC DNA]</scope>
    <source>
        <strain evidence="14">cv. Hale</strain>
    </source>
</reference>
<feature type="transmembrane region" description="Helical" evidence="11">
    <location>
        <begin position="358"/>
        <end position="380"/>
    </location>
</feature>
<dbReference type="EMBL" id="EQ974239">
    <property type="protein sequence ID" value="EEF31503.1"/>
    <property type="molecule type" value="Genomic_DNA"/>
</dbReference>
<dbReference type="eggNOG" id="KOG1303">
    <property type="taxonomic scope" value="Eukaryota"/>
</dbReference>
<gene>
    <name evidence="13" type="ORF">RCOM_0436840</name>
</gene>
<comment type="similarity">
    <text evidence="2">Belongs to the amino acid/polyamine transporter 2 family. Amino acid/auxin permease (AAAP) (TC 2.A.18.1) subfamily.</text>
</comment>
<dbReference type="GO" id="GO:0015171">
    <property type="term" value="F:amino acid transmembrane transporter activity"/>
    <property type="evidence" value="ECO:0000318"/>
    <property type="project" value="GO_Central"/>
</dbReference>
<feature type="domain" description="Amino acid transporter transmembrane" evidence="12">
    <location>
        <begin position="156"/>
        <end position="379"/>
    </location>
</feature>
<dbReference type="AlphaFoldDB" id="B9SY28"/>
<dbReference type="InterPro" id="IPR013057">
    <property type="entry name" value="AA_transpt_TM"/>
</dbReference>
<dbReference type="PANTHER" id="PTHR48017">
    <property type="entry name" value="OS05G0424000 PROTEIN-RELATED"/>
    <property type="match status" value="1"/>
</dbReference>
<sequence>MNICTAKDKENGSSIDPSTELDAGALFVLKSRGSWLHCGYHLTTSIVGSAIFSLPFAVAFLGWGFGVVCIILAALVTFYSYNLLCVVLEHRAQLGNRHLRFRDMATDILGPGWGKYFVGPLQFVICYGAVISGTLLGGQSLKICNFMAFVGNSKNSPPKNYSRVGSQENRFFDSINAISIVSTAYACGIIPEIQATIAPPVKGKMFKGLCICYTVAVTTFFSVAISGYWAFGNQAKGTVLTNFMVDGKPLLPPWFLLMTNSFILLQLVAITVTYLQPTNELFEKRFANPRMDELSIRNVIPRLIFRTLSVTIGTLITAMLPFFGDIMALLGAFGCIPLDFILPMVFYNVTFKPSKQTLIFWINTLIAIVSSTLAAVGAVAS</sequence>
<evidence type="ECO:0000256" key="6">
    <source>
        <dbReference type="ARBA" id="ARBA00022970"/>
    </source>
</evidence>
<keyword evidence="9" id="KW-0927">Auxin signaling pathway</keyword>
<dbReference type="STRING" id="3988.B9SY28"/>
<accession>B9SY28</accession>
<evidence type="ECO:0000256" key="10">
    <source>
        <dbReference type="ARBA" id="ARBA00045588"/>
    </source>
</evidence>
<evidence type="ECO:0000313" key="13">
    <source>
        <dbReference type="EMBL" id="EEF31503.1"/>
    </source>
</evidence>
<feature type="transmembrane region" description="Helical" evidence="11">
    <location>
        <begin position="251"/>
        <end position="275"/>
    </location>
</feature>
<feature type="non-terminal residue" evidence="13">
    <location>
        <position position="381"/>
    </location>
</feature>
<dbReference type="GO" id="GO:0003333">
    <property type="term" value="P:amino acid transmembrane transport"/>
    <property type="evidence" value="ECO:0000318"/>
    <property type="project" value="GO_Central"/>
</dbReference>
<evidence type="ECO:0000259" key="12">
    <source>
        <dbReference type="Pfam" id="PF01490"/>
    </source>
</evidence>
<feature type="transmembrane region" description="Helical" evidence="11">
    <location>
        <begin position="326"/>
        <end position="346"/>
    </location>
</feature>
<organism evidence="13 14">
    <name type="scientific">Ricinus communis</name>
    <name type="common">Castor bean</name>
    <dbReference type="NCBI Taxonomy" id="3988"/>
    <lineage>
        <taxon>Eukaryota</taxon>
        <taxon>Viridiplantae</taxon>
        <taxon>Streptophyta</taxon>
        <taxon>Embryophyta</taxon>
        <taxon>Tracheophyta</taxon>
        <taxon>Spermatophyta</taxon>
        <taxon>Magnoliopsida</taxon>
        <taxon>eudicotyledons</taxon>
        <taxon>Gunneridae</taxon>
        <taxon>Pentapetalae</taxon>
        <taxon>rosids</taxon>
        <taxon>fabids</taxon>
        <taxon>Malpighiales</taxon>
        <taxon>Euphorbiaceae</taxon>
        <taxon>Acalyphoideae</taxon>
        <taxon>Acalypheae</taxon>
        <taxon>Ricinus</taxon>
    </lineage>
</organism>
<dbReference type="Pfam" id="PF01490">
    <property type="entry name" value="Aa_trans"/>
    <property type="match status" value="2"/>
</dbReference>
<protein>
    <submittedName>
        <fullName evidence="13">Amino acid transporter, putative</fullName>
    </submittedName>
</protein>
<evidence type="ECO:0000256" key="4">
    <source>
        <dbReference type="ARBA" id="ARBA00022692"/>
    </source>
</evidence>
<proteinExistence type="inferred from homology"/>
<feature type="transmembrane region" description="Helical" evidence="11">
    <location>
        <begin position="63"/>
        <end position="88"/>
    </location>
</feature>
<dbReference type="GO" id="GO:0012505">
    <property type="term" value="C:endomembrane system"/>
    <property type="evidence" value="ECO:0007669"/>
    <property type="project" value="UniProtKB-SubCell"/>
</dbReference>
<evidence type="ECO:0000256" key="7">
    <source>
        <dbReference type="ARBA" id="ARBA00022989"/>
    </source>
</evidence>
<comment type="function">
    <text evidence="10">Carrier protein involved in proton-driven auxin influx. Mediates the formation of auxin gradient from developing leaves (site of auxin biosynthesis) to tips by contributing to the loading of auxin in vascular tissues and facilitating acropetal (base to tip) auxin transport within inner tissues of the root apex, and basipetal (tip to base) auxin transport within outer tissues of the root apex. May be involved in lateral roots and nodules formation.</text>
</comment>
<keyword evidence="8 11" id="KW-0472">Membrane</keyword>
<feature type="transmembrane region" description="Helical" evidence="11">
    <location>
        <begin position="210"/>
        <end position="231"/>
    </location>
</feature>
<feature type="domain" description="Amino acid transporter transmembrane" evidence="12">
    <location>
        <begin position="32"/>
        <end position="145"/>
    </location>
</feature>
<evidence type="ECO:0000256" key="1">
    <source>
        <dbReference type="ARBA" id="ARBA00004127"/>
    </source>
</evidence>
<keyword evidence="14" id="KW-1185">Reference proteome</keyword>
<dbReference type="GO" id="GO:0009734">
    <property type="term" value="P:auxin-activated signaling pathway"/>
    <property type="evidence" value="ECO:0007669"/>
    <property type="project" value="UniProtKB-KW"/>
</dbReference>
<keyword evidence="6" id="KW-0029">Amino-acid transport</keyword>